<organism evidence="2 3">
    <name type="scientific">Roseburia intestinalis</name>
    <dbReference type="NCBI Taxonomy" id="166486"/>
    <lineage>
        <taxon>Bacteria</taxon>
        <taxon>Bacillati</taxon>
        <taxon>Bacillota</taxon>
        <taxon>Clostridia</taxon>
        <taxon>Lachnospirales</taxon>
        <taxon>Lachnospiraceae</taxon>
        <taxon>Roseburia</taxon>
    </lineage>
</organism>
<dbReference type="Proteomes" id="UP000284051">
    <property type="component" value="Unassembled WGS sequence"/>
</dbReference>
<dbReference type="AlphaFoldDB" id="A0A414T972"/>
<evidence type="ECO:0008006" key="4">
    <source>
        <dbReference type="Google" id="ProtNLM"/>
    </source>
</evidence>
<comment type="caution">
    <text evidence="2">The sequence shown here is derived from an EMBL/GenBank/DDBJ whole genome shotgun (WGS) entry which is preliminary data.</text>
</comment>
<sequence length="217" mass="25837">MILIQKNSEPDSLREHRNTPGADFDGLDKTELRDSLLKEQGYLCAYCMKRIRQENKVKIEHYKARNKENELLYQNLLAVCDGNETLAFNGNKVNPQRFTCDTRKKEQELHINPQDKNDMETIFYDNQGKIYSQNPEYQKEIDEVLNLNDPYGYLISNRRAALEPLLKRIHDLKPGQDAMPLLRKVERYCYSKNDMQEYPEYVGILRWYVKRQIRRRG</sequence>
<dbReference type="EMBL" id="QRID01000001">
    <property type="protein sequence ID" value="RHG30716.1"/>
    <property type="molecule type" value="Genomic_DNA"/>
</dbReference>
<feature type="region of interest" description="Disordered" evidence="1">
    <location>
        <begin position="1"/>
        <end position="26"/>
    </location>
</feature>
<evidence type="ECO:0000313" key="3">
    <source>
        <dbReference type="Proteomes" id="UP000284051"/>
    </source>
</evidence>
<dbReference type="RefSeq" id="WP_118771771.1">
    <property type="nucleotide sequence ID" value="NZ_QRID01000001.1"/>
</dbReference>
<gene>
    <name evidence="2" type="ORF">DW264_00220</name>
</gene>
<name>A0A414T972_9FIRM</name>
<reference evidence="2 3" key="1">
    <citation type="submission" date="2018-08" db="EMBL/GenBank/DDBJ databases">
        <title>A genome reference for cultivated species of the human gut microbiota.</title>
        <authorList>
            <person name="Zou Y."/>
            <person name="Xue W."/>
            <person name="Luo G."/>
        </authorList>
    </citation>
    <scope>NUCLEOTIDE SEQUENCE [LARGE SCALE GENOMIC DNA]</scope>
    <source>
        <strain evidence="2 3">AM22-21LB</strain>
    </source>
</reference>
<evidence type="ECO:0000256" key="1">
    <source>
        <dbReference type="SAM" id="MobiDB-lite"/>
    </source>
</evidence>
<proteinExistence type="predicted"/>
<accession>A0A414T972</accession>
<evidence type="ECO:0000313" key="2">
    <source>
        <dbReference type="EMBL" id="RHG30716.1"/>
    </source>
</evidence>
<feature type="compositionally biased region" description="Basic and acidic residues" evidence="1">
    <location>
        <begin position="8"/>
        <end position="18"/>
    </location>
</feature>
<protein>
    <recommendedName>
        <fullName evidence="4">TIGR02646 family protein</fullName>
    </recommendedName>
</protein>